<dbReference type="Proteomes" id="UP001595632">
    <property type="component" value="Unassembled WGS sequence"/>
</dbReference>
<dbReference type="EMBL" id="JBHRTB010000010">
    <property type="protein sequence ID" value="MFC3143226.1"/>
    <property type="molecule type" value="Genomic_DNA"/>
</dbReference>
<evidence type="ECO:0000313" key="2">
    <source>
        <dbReference type="EMBL" id="MFC3143226.1"/>
    </source>
</evidence>
<evidence type="ECO:0000313" key="3">
    <source>
        <dbReference type="Proteomes" id="UP001595632"/>
    </source>
</evidence>
<dbReference type="PANTHER" id="PTHR11695:SF294">
    <property type="entry name" value="RETICULON-4-INTERACTING PROTEIN 1, MITOCHONDRIAL"/>
    <property type="match status" value="1"/>
</dbReference>
<dbReference type="CDD" id="cd08267">
    <property type="entry name" value="MDR1"/>
    <property type="match status" value="1"/>
</dbReference>
<evidence type="ECO:0000259" key="1">
    <source>
        <dbReference type="SMART" id="SM00829"/>
    </source>
</evidence>
<dbReference type="SMART" id="SM00829">
    <property type="entry name" value="PKS_ER"/>
    <property type="match status" value="1"/>
</dbReference>
<protein>
    <submittedName>
        <fullName evidence="2">NAD(P)-dependent alcohol dehydrogenase</fullName>
    </submittedName>
</protein>
<organism evidence="2 3">
    <name type="scientific">Psychromarinibacter halotolerans</name>
    <dbReference type="NCBI Taxonomy" id="1775175"/>
    <lineage>
        <taxon>Bacteria</taxon>
        <taxon>Pseudomonadati</taxon>
        <taxon>Pseudomonadota</taxon>
        <taxon>Alphaproteobacteria</taxon>
        <taxon>Rhodobacterales</taxon>
        <taxon>Paracoccaceae</taxon>
        <taxon>Psychromarinibacter</taxon>
    </lineage>
</organism>
<reference evidence="3" key="1">
    <citation type="journal article" date="2019" name="Int. J. Syst. Evol. Microbiol.">
        <title>The Global Catalogue of Microorganisms (GCM) 10K type strain sequencing project: providing services to taxonomists for standard genome sequencing and annotation.</title>
        <authorList>
            <consortium name="The Broad Institute Genomics Platform"/>
            <consortium name="The Broad Institute Genome Sequencing Center for Infectious Disease"/>
            <person name="Wu L."/>
            <person name="Ma J."/>
        </authorList>
    </citation>
    <scope>NUCLEOTIDE SEQUENCE [LARGE SCALE GENOMIC DNA]</scope>
    <source>
        <strain evidence="3">KCTC 52366</strain>
    </source>
</reference>
<dbReference type="Gene3D" id="3.90.180.10">
    <property type="entry name" value="Medium-chain alcohol dehydrogenases, catalytic domain"/>
    <property type="match status" value="1"/>
</dbReference>
<gene>
    <name evidence="2" type="ORF">ACFOGP_10925</name>
</gene>
<comment type="caution">
    <text evidence="2">The sequence shown here is derived from an EMBL/GenBank/DDBJ whole genome shotgun (WGS) entry which is preliminary data.</text>
</comment>
<dbReference type="SUPFAM" id="SSF51735">
    <property type="entry name" value="NAD(P)-binding Rossmann-fold domains"/>
    <property type="match status" value="1"/>
</dbReference>
<keyword evidence="3" id="KW-1185">Reference proteome</keyword>
<dbReference type="SUPFAM" id="SSF50129">
    <property type="entry name" value="GroES-like"/>
    <property type="match status" value="1"/>
</dbReference>
<name>A0ABV7GSB2_9RHOB</name>
<sequence>MQVATHRRYGPADVLSIETLPRPDAGPGQILVQVAAAGVTSADWRIRAADFPAFKLPARLLFGLFRPRQPVGGHDFAGRVVGLGAGVTRFRLGAAVFGTAKGGAHAEYLLVDADGAVAAMPEGLGFDEAAAVPFGALAALGYLRDIAHVQRGDRVLIAGATGGVGAYAVQIATAMGAEVTALARSDLHALVRDLGAARAIDYRDTDVTRGSDRFDVVLDTAGVLTWRGVRRILSPNGRFAPLEFGLRDVLRGLFTKRVRVGVTSETRESMAQLADMLADGSVRAVIDSRFALEQIADAHRRVETRHKTGAVVLTLDDRMTRPAAA</sequence>
<dbReference type="PANTHER" id="PTHR11695">
    <property type="entry name" value="ALCOHOL DEHYDROGENASE RELATED"/>
    <property type="match status" value="1"/>
</dbReference>
<dbReference type="InterPro" id="IPR036291">
    <property type="entry name" value="NAD(P)-bd_dom_sf"/>
</dbReference>
<dbReference type="InterPro" id="IPR011032">
    <property type="entry name" value="GroES-like_sf"/>
</dbReference>
<accession>A0ABV7GSB2</accession>
<dbReference type="InterPro" id="IPR020843">
    <property type="entry name" value="ER"/>
</dbReference>
<dbReference type="Gene3D" id="3.40.50.720">
    <property type="entry name" value="NAD(P)-binding Rossmann-like Domain"/>
    <property type="match status" value="1"/>
</dbReference>
<proteinExistence type="predicted"/>
<dbReference type="InterPro" id="IPR013154">
    <property type="entry name" value="ADH-like_N"/>
</dbReference>
<dbReference type="RefSeq" id="WP_275633201.1">
    <property type="nucleotide sequence ID" value="NZ_JARGYD010000004.1"/>
</dbReference>
<dbReference type="Pfam" id="PF13602">
    <property type="entry name" value="ADH_zinc_N_2"/>
    <property type="match status" value="1"/>
</dbReference>
<dbReference type="InterPro" id="IPR050700">
    <property type="entry name" value="YIM1/Zinc_Alcohol_DH_Fams"/>
</dbReference>
<feature type="domain" description="Enoyl reductase (ER)" evidence="1">
    <location>
        <begin position="10"/>
        <end position="313"/>
    </location>
</feature>
<dbReference type="Pfam" id="PF08240">
    <property type="entry name" value="ADH_N"/>
    <property type="match status" value="1"/>
</dbReference>